<proteinExistence type="inferred from homology"/>
<gene>
    <name evidence="3" type="ORF">AMK59_5592</name>
</gene>
<dbReference type="GO" id="GO:0004719">
    <property type="term" value="F:protein-L-isoaspartate (D-aspartate) O-methyltransferase activity"/>
    <property type="evidence" value="ECO:0007669"/>
    <property type="project" value="InterPro"/>
</dbReference>
<dbReference type="Proteomes" id="UP000051574">
    <property type="component" value="Unassembled WGS sequence"/>
</dbReference>
<feature type="compositionally biased region" description="Acidic residues" evidence="2">
    <location>
        <begin position="388"/>
        <end position="408"/>
    </location>
</feature>
<dbReference type="EMBL" id="LJIG01016175">
    <property type="protein sequence ID" value="KRT81390.1"/>
    <property type="molecule type" value="Genomic_DNA"/>
</dbReference>
<comment type="caution">
    <text evidence="3">The sequence shown here is derived from an EMBL/GenBank/DDBJ whole genome shotgun (WGS) entry which is preliminary data.</text>
</comment>
<evidence type="ECO:0008006" key="5">
    <source>
        <dbReference type="Google" id="ProtNLM"/>
    </source>
</evidence>
<dbReference type="Gene3D" id="3.40.50.150">
    <property type="entry name" value="Vaccinia Virus protein VP39"/>
    <property type="match status" value="1"/>
</dbReference>
<evidence type="ECO:0000256" key="2">
    <source>
        <dbReference type="SAM" id="MobiDB-lite"/>
    </source>
</evidence>
<evidence type="ECO:0000313" key="3">
    <source>
        <dbReference type="EMBL" id="KRT81390.1"/>
    </source>
</evidence>
<feature type="region of interest" description="Disordered" evidence="2">
    <location>
        <begin position="444"/>
        <end position="587"/>
    </location>
</feature>
<dbReference type="OrthoDB" id="10257972at2759"/>
<dbReference type="InterPro" id="IPR029063">
    <property type="entry name" value="SAM-dependent_MTases_sf"/>
</dbReference>
<comment type="similarity">
    <text evidence="1">Belongs to the methyltransferase superfamily. L-isoaspartyl/D-aspartyl protein methyltransferase family.</text>
</comment>
<evidence type="ECO:0000313" key="4">
    <source>
        <dbReference type="Proteomes" id="UP000051574"/>
    </source>
</evidence>
<feature type="region of interest" description="Disordered" evidence="2">
    <location>
        <begin position="289"/>
        <end position="311"/>
    </location>
</feature>
<feature type="compositionally biased region" description="Basic and acidic residues" evidence="2">
    <location>
        <begin position="331"/>
        <end position="341"/>
    </location>
</feature>
<organism evidence="3 4">
    <name type="scientific">Oryctes borbonicus</name>
    <dbReference type="NCBI Taxonomy" id="1629725"/>
    <lineage>
        <taxon>Eukaryota</taxon>
        <taxon>Metazoa</taxon>
        <taxon>Ecdysozoa</taxon>
        <taxon>Arthropoda</taxon>
        <taxon>Hexapoda</taxon>
        <taxon>Insecta</taxon>
        <taxon>Pterygota</taxon>
        <taxon>Neoptera</taxon>
        <taxon>Endopterygota</taxon>
        <taxon>Coleoptera</taxon>
        <taxon>Polyphaga</taxon>
        <taxon>Scarabaeiformia</taxon>
        <taxon>Scarabaeidae</taxon>
        <taxon>Dynastinae</taxon>
        <taxon>Oryctes</taxon>
    </lineage>
</organism>
<dbReference type="Pfam" id="PF01135">
    <property type="entry name" value="PCMT"/>
    <property type="match status" value="1"/>
</dbReference>
<dbReference type="AlphaFoldDB" id="A0A0T6B2P1"/>
<dbReference type="PANTHER" id="PTHR11579">
    <property type="entry name" value="PROTEIN-L-ISOASPARTATE O-METHYLTRANSFERASE"/>
    <property type="match status" value="1"/>
</dbReference>
<feature type="compositionally biased region" description="Basic and acidic residues" evidence="2">
    <location>
        <begin position="371"/>
        <end position="387"/>
    </location>
</feature>
<dbReference type="GO" id="GO:0005737">
    <property type="term" value="C:cytoplasm"/>
    <property type="evidence" value="ECO:0007669"/>
    <property type="project" value="TreeGrafter"/>
</dbReference>
<feature type="compositionally biased region" description="Polar residues" evidence="2">
    <location>
        <begin position="568"/>
        <end position="587"/>
    </location>
</feature>
<evidence type="ECO:0000256" key="1">
    <source>
        <dbReference type="ARBA" id="ARBA00005369"/>
    </source>
</evidence>
<keyword evidence="4" id="KW-1185">Reference proteome</keyword>
<accession>A0A0T6B2P1</accession>
<sequence>MGSAVSTGQDNDDLIDNLLQADYIRSPIVERVFRAVDRADYFLPEARGNAYKDLAWKSYHLHLSAPCIYSEVMEGLCLSPGLSFLNLGSGTGYLSTMVGLILGSNGVNHGVEIHDDVIQYANKKLEEFKKYSGAIDEFDFCEPKFIQGNCLCLTTDRQYDRVYCGAGCPEDYERYMKNLVRVGGILVMPLNDHLMQIKRTSEVTWEDRSVLPVSFATLIYPAQDKQEIVELMDVVPLSLQSLSRTVIRTILRKNIELENPNLRKRKKPKRRRRPLRKWLVEPIHDDSGDDLFTSDDERRNPGNNRRTAENILDTVMDHFGYRLRHRTARSHRAEERNENRNAESTAEDDLMDVGAPAENGPPEINEARAIINDRNKTNAQEQNKEEETAVQEEHEEESEQQQEEDNQPDLDTINTIEGLIAEAQREVSDEIEQAFVNVLQELERERRGSQNGDRDEEEVQHPEDDTNNEEASNNEASSNNHTNTNNKQEEASNNKKREKFDSGLGEEIVEKDHNIQDSSENDTMDVDSSSSTDGIEGKRNKRGPKNNPEVRSGAKWRRICVSTHRLESYSNSSDSETVQEEANTSANETKIVQSPYTQLTREKIQQLPLPPILKNYLNFYREFN</sequence>
<name>A0A0T6B2P1_9SCAR</name>
<dbReference type="SUPFAM" id="SSF53335">
    <property type="entry name" value="S-adenosyl-L-methionine-dependent methyltransferases"/>
    <property type="match status" value="1"/>
</dbReference>
<feature type="region of interest" description="Disordered" evidence="2">
    <location>
        <begin position="326"/>
        <end position="410"/>
    </location>
</feature>
<protein>
    <recommendedName>
        <fullName evidence="5">Methyltransferase</fullName>
    </recommendedName>
</protein>
<feature type="compositionally biased region" description="Low complexity" evidence="2">
    <location>
        <begin position="469"/>
        <end position="486"/>
    </location>
</feature>
<feature type="compositionally biased region" description="Basic and acidic residues" evidence="2">
    <location>
        <begin position="487"/>
        <end position="501"/>
    </location>
</feature>
<dbReference type="PANTHER" id="PTHR11579:SF9">
    <property type="entry name" value="PROTEIN-L-ISOASPARTATE O-METHYLTRANSFERASE"/>
    <property type="match status" value="1"/>
</dbReference>
<dbReference type="InterPro" id="IPR000682">
    <property type="entry name" value="PCMT"/>
</dbReference>
<reference evidence="3 4" key="1">
    <citation type="submission" date="2015-09" db="EMBL/GenBank/DDBJ databases">
        <title>Draft genome of the scarab beetle Oryctes borbonicus.</title>
        <authorList>
            <person name="Meyer J.M."/>
            <person name="Markov G.V."/>
            <person name="Baskaran P."/>
            <person name="Herrmann M."/>
            <person name="Sommer R.J."/>
            <person name="Roedelsperger C."/>
        </authorList>
    </citation>
    <scope>NUCLEOTIDE SEQUENCE [LARGE SCALE GENOMIC DNA]</scope>
    <source>
        <strain evidence="3">OB123</strain>
        <tissue evidence="3">Whole animal</tissue>
    </source>
</reference>